<name>A0A210Q6M6_MIZYE</name>
<evidence type="ECO:0008006" key="3">
    <source>
        <dbReference type="Google" id="ProtNLM"/>
    </source>
</evidence>
<dbReference type="InterPro" id="IPR036514">
    <property type="entry name" value="SGNH_hydro_sf"/>
</dbReference>
<evidence type="ECO:0000313" key="1">
    <source>
        <dbReference type="EMBL" id="OWF44386.1"/>
    </source>
</evidence>
<comment type="caution">
    <text evidence="1">The sequence shown here is derived from an EMBL/GenBank/DDBJ whole genome shotgun (WGS) entry which is preliminary data.</text>
</comment>
<dbReference type="EMBL" id="NEDP02004788">
    <property type="protein sequence ID" value="OWF44386.1"/>
    <property type="molecule type" value="Genomic_DNA"/>
</dbReference>
<accession>A0A210Q6M6</accession>
<gene>
    <name evidence="1" type="ORF">KP79_PYT22806</name>
</gene>
<dbReference type="Gene3D" id="3.40.50.1110">
    <property type="entry name" value="SGNH hydrolase"/>
    <property type="match status" value="1"/>
</dbReference>
<dbReference type="AlphaFoldDB" id="A0A210Q6M6"/>
<reference evidence="1 2" key="1">
    <citation type="journal article" date="2017" name="Nat. Ecol. Evol.">
        <title>Scallop genome provides insights into evolution of bilaterian karyotype and development.</title>
        <authorList>
            <person name="Wang S."/>
            <person name="Zhang J."/>
            <person name="Jiao W."/>
            <person name="Li J."/>
            <person name="Xun X."/>
            <person name="Sun Y."/>
            <person name="Guo X."/>
            <person name="Huan P."/>
            <person name="Dong B."/>
            <person name="Zhang L."/>
            <person name="Hu X."/>
            <person name="Sun X."/>
            <person name="Wang J."/>
            <person name="Zhao C."/>
            <person name="Wang Y."/>
            <person name="Wang D."/>
            <person name="Huang X."/>
            <person name="Wang R."/>
            <person name="Lv J."/>
            <person name="Li Y."/>
            <person name="Zhang Z."/>
            <person name="Liu B."/>
            <person name="Lu W."/>
            <person name="Hui Y."/>
            <person name="Liang J."/>
            <person name="Zhou Z."/>
            <person name="Hou R."/>
            <person name="Li X."/>
            <person name="Liu Y."/>
            <person name="Li H."/>
            <person name="Ning X."/>
            <person name="Lin Y."/>
            <person name="Zhao L."/>
            <person name="Xing Q."/>
            <person name="Dou J."/>
            <person name="Li Y."/>
            <person name="Mao J."/>
            <person name="Guo H."/>
            <person name="Dou H."/>
            <person name="Li T."/>
            <person name="Mu C."/>
            <person name="Jiang W."/>
            <person name="Fu Q."/>
            <person name="Fu X."/>
            <person name="Miao Y."/>
            <person name="Liu J."/>
            <person name="Yu Q."/>
            <person name="Li R."/>
            <person name="Liao H."/>
            <person name="Li X."/>
            <person name="Kong Y."/>
            <person name="Jiang Z."/>
            <person name="Chourrout D."/>
            <person name="Li R."/>
            <person name="Bao Z."/>
        </authorList>
    </citation>
    <scope>NUCLEOTIDE SEQUENCE [LARGE SCALE GENOMIC DNA]</scope>
    <source>
        <strain evidence="1 2">PY_sf001</strain>
    </source>
</reference>
<sequence length="164" mass="18555">MANTAILGHSFVTRLERARTGLLDDVLFFGKGGATSTSLIHSDVFKKFMTTDVSKVFLQVAGNEISAMSTLEGIVGNIDQRVLEKPDPPTIIIGSIFYRYRPRGMMATEYNIQVEALNDALARKYRQHPKVYVYAWSLRGLRRLKRSYFVGGVHLNHTITWQFA</sequence>
<keyword evidence="2" id="KW-1185">Reference proteome</keyword>
<organism evidence="1 2">
    <name type="scientific">Mizuhopecten yessoensis</name>
    <name type="common">Japanese scallop</name>
    <name type="synonym">Patinopecten yessoensis</name>
    <dbReference type="NCBI Taxonomy" id="6573"/>
    <lineage>
        <taxon>Eukaryota</taxon>
        <taxon>Metazoa</taxon>
        <taxon>Spiralia</taxon>
        <taxon>Lophotrochozoa</taxon>
        <taxon>Mollusca</taxon>
        <taxon>Bivalvia</taxon>
        <taxon>Autobranchia</taxon>
        <taxon>Pteriomorphia</taxon>
        <taxon>Pectinida</taxon>
        <taxon>Pectinoidea</taxon>
        <taxon>Pectinidae</taxon>
        <taxon>Mizuhopecten</taxon>
    </lineage>
</organism>
<protein>
    <recommendedName>
        <fullName evidence="3">SGNH hydrolase-type esterase domain-containing protein</fullName>
    </recommendedName>
</protein>
<dbReference type="Proteomes" id="UP000242188">
    <property type="component" value="Unassembled WGS sequence"/>
</dbReference>
<evidence type="ECO:0000313" key="2">
    <source>
        <dbReference type="Proteomes" id="UP000242188"/>
    </source>
</evidence>
<dbReference type="SUPFAM" id="SSF52266">
    <property type="entry name" value="SGNH hydrolase"/>
    <property type="match status" value="1"/>
</dbReference>
<proteinExistence type="predicted"/>